<evidence type="ECO:0000256" key="3">
    <source>
        <dbReference type="ARBA" id="ARBA00022989"/>
    </source>
</evidence>
<feature type="transmembrane region" description="Helical" evidence="5">
    <location>
        <begin position="81"/>
        <end position="103"/>
    </location>
</feature>
<dbReference type="Proteomes" id="UP000198822">
    <property type="component" value="Chromosome I"/>
</dbReference>
<evidence type="ECO:0000313" key="7">
    <source>
        <dbReference type="Proteomes" id="UP000198822"/>
    </source>
</evidence>
<accession>A0A1G8EUS1</accession>
<feature type="transmembrane region" description="Helical" evidence="5">
    <location>
        <begin position="115"/>
        <end position="135"/>
    </location>
</feature>
<evidence type="ECO:0000313" key="6">
    <source>
        <dbReference type="EMBL" id="SDH73656.1"/>
    </source>
</evidence>
<keyword evidence="3 5" id="KW-1133">Transmembrane helix</keyword>
<dbReference type="STRING" id="399736.SAMN04489720_2199"/>
<organism evidence="6 7">
    <name type="scientific">Agrococcus jejuensis</name>
    <dbReference type="NCBI Taxonomy" id="399736"/>
    <lineage>
        <taxon>Bacteria</taxon>
        <taxon>Bacillati</taxon>
        <taxon>Actinomycetota</taxon>
        <taxon>Actinomycetes</taxon>
        <taxon>Micrococcales</taxon>
        <taxon>Microbacteriaceae</taxon>
        <taxon>Agrococcus</taxon>
    </lineage>
</organism>
<reference evidence="7" key="1">
    <citation type="submission" date="2016-10" db="EMBL/GenBank/DDBJ databases">
        <authorList>
            <person name="Varghese N."/>
            <person name="Submissions S."/>
        </authorList>
    </citation>
    <scope>NUCLEOTIDE SEQUENCE [LARGE SCALE GENOMIC DNA]</scope>
    <source>
        <strain evidence="7">DSM 22002</strain>
    </source>
</reference>
<keyword evidence="4 5" id="KW-0472">Membrane</keyword>
<dbReference type="OrthoDB" id="3747410at2"/>
<dbReference type="Pfam" id="PF09685">
    <property type="entry name" value="MamF_MmsF"/>
    <property type="match status" value="1"/>
</dbReference>
<gene>
    <name evidence="6" type="ORF">SAMN04489720_2199</name>
</gene>
<feature type="transmembrane region" description="Helical" evidence="5">
    <location>
        <begin position="33"/>
        <end position="60"/>
    </location>
</feature>
<keyword evidence="2 5" id="KW-0812">Transmembrane</keyword>
<dbReference type="RefSeq" id="WP_092504973.1">
    <property type="nucleotide sequence ID" value="NZ_LT629695.1"/>
</dbReference>
<evidence type="ECO:0000256" key="5">
    <source>
        <dbReference type="SAM" id="Phobius"/>
    </source>
</evidence>
<sequence length="159" mass="16794">MTTPEQHDRYEVAPGAVGGPEPQAHAMPVTGALAWWIGFVSLVPVPIVSQIVSWVAPVVTHVRLRPAGGFAAEVSRQAANWQLTFATITIGGFALTGIVVLVLETAGVTTDPRAFIPWFVLITIAGIATIVHMVLGGTKAGRGEVHRPRGSIPFFKPVA</sequence>
<comment type="subcellular location">
    <subcellularLocation>
        <location evidence="1">Membrane</location>
        <topology evidence="1">Multi-pass membrane protein</topology>
    </subcellularLocation>
</comment>
<evidence type="ECO:0000256" key="1">
    <source>
        <dbReference type="ARBA" id="ARBA00004141"/>
    </source>
</evidence>
<dbReference type="AlphaFoldDB" id="A0A1G8EUS1"/>
<evidence type="ECO:0000256" key="2">
    <source>
        <dbReference type="ARBA" id="ARBA00022692"/>
    </source>
</evidence>
<name>A0A1G8EUS1_9MICO</name>
<dbReference type="EMBL" id="LT629695">
    <property type="protein sequence ID" value="SDH73656.1"/>
    <property type="molecule type" value="Genomic_DNA"/>
</dbReference>
<protein>
    <submittedName>
        <fullName evidence="6">Uncharacterized conserved protein, Tic20 family</fullName>
    </submittedName>
</protein>
<dbReference type="InterPro" id="IPR019109">
    <property type="entry name" value="MamF_MmsF"/>
</dbReference>
<keyword evidence="7" id="KW-1185">Reference proteome</keyword>
<proteinExistence type="predicted"/>
<evidence type="ECO:0000256" key="4">
    <source>
        <dbReference type="ARBA" id="ARBA00023136"/>
    </source>
</evidence>